<gene>
    <name evidence="1" type="ORF">GCM10010528_23690</name>
</gene>
<proteinExistence type="predicted"/>
<accession>A0ABP6LKE9</accession>
<evidence type="ECO:0000313" key="2">
    <source>
        <dbReference type="Proteomes" id="UP001501035"/>
    </source>
</evidence>
<dbReference type="EMBL" id="BAAAVS010000049">
    <property type="protein sequence ID" value="GAA3043388.1"/>
    <property type="molecule type" value="Genomic_DNA"/>
</dbReference>
<organism evidence="1 2">
    <name type="scientific">Gordonia defluvii</name>
    <dbReference type="NCBI Taxonomy" id="283718"/>
    <lineage>
        <taxon>Bacteria</taxon>
        <taxon>Bacillati</taxon>
        <taxon>Actinomycetota</taxon>
        <taxon>Actinomycetes</taxon>
        <taxon>Mycobacteriales</taxon>
        <taxon>Gordoniaceae</taxon>
        <taxon>Gordonia</taxon>
    </lineage>
</organism>
<protein>
    <submittedName>
        <fullName evidence="1">Uncharacterized protein</fullName>
    </submittedName>
</protein>
<comment type="caution">
    <text evidence="1">The sequence shown here is derived from an EMBL/GenBank/DDBJ whole genome shotgun (WGS) entry which is preliminary data.</text>
</comment>
<dbReference type="Proteomes" id="UP001501035">
    <property type="component" value="Unassembled WGS sequence"/>
</dbReference>
<keyword evidence="2" id="KW-1185">Reference proteome</keyword>
<reference evidence="2" key="1">
    <citation type="journal article" date="2019" name="Int. J. Syst. Evol. Microbiol.">
        <title>The Global Catalogue of Microorganisms (GCM) 10K type strain sequencing project: providing services to taxonomists for standard genome sequencing and annotation.</title>
        <authorList>
            <consortium name="The Broad Institute Genomics Platform"/>
            <consortium name="The Broad Institute Genome Sequencing Center for Infectious Disease"/>
            <person name="Wu L."/>
            <person name="Ma J."/>
        </authorList>
    </citation>
    <scope>NUCLEOTIDE SEQUENCE [LARGE SCALE GENOMIC DNA]</scope>
    <source>
        <strain evidence="2">JCM 14234</strain>
    </source>
</reference>
<name>A0ABP6LKE9_9ACTN</name>
<evidence type="ECO:0000313" key="1">
    <source>
        <dbReference type="EMBL" id="GAA3043388.1"/>
    </source>
</evidence>
<sequence length="92" mass="8891">MNTREPKLAALNIKTPTRIATALCGPGWLGGVLSAGGETVAGVAGLDDVCVKGGSVVGGFGEFVDQCCGGDVADAASQLAHSANSTGDLSAG</sequence>